<feature type="transmembrane region" description="Helical" evidence="9">
    <location>
        <begin position="222"/>
        <end position="243"/>
    </location>
</feature>
<dbReference type="EMBL" id="LAYZ01000003">
    <property type="protein sequence ID" value="KKK34757.1"/>
    <property type="molecule type" value="Genomic_DNA"/>
</dbReference>
<keyword evidence="4 9" id="KW-0812">Transmembrane</keyword>
<evidence type="ECO:0000256" key="7">
    <source>
        <dbReference type="ARBA" id="ARBA00023177"/>
    </source>
</evidence>
<dbReference type="STRING" id="1432562.WN59_06945"/>
<accession>A0A0M2SPB7</accession>
<dbReference type="PRINTS" id="PR00342">
    <property type="entry name" value="RHESUSRHD"/>
</dbReference>
<dbReference type="InterPro" id="IPR024041">
    <property type="entry name" value="NH4_transpt_AmtB-like_dom"/>
</dbReference>
<keyword evidence="3 9" id="KW-0813">Transport</keyword>
<evidence type="ECO:0000256" key="3">
    <source>
        <dbReference type="ARBA" id="ARBA00022448"/>
    </source>
</evidence>
<dbReference type="RefSeq" id="WP_046514857.1">
    <property type="nucleotide sequence ID" value="NZ_LAYZ01000003.1"/>
</dbReference>
<gene>
    <name evidence="11" type="ORF">WN59_06945</name>
</gene>
<name>A0A0M2SPB7_9STAP</name>
<dbReference type="AlphaFoldDB" id="A0A0M2SPB7"/>
<dbReference type="PROSITE" id="PS01219">
    <property type="entry name" value="AMMONIUM_TRANSP"/>
    <property type="match status" value="1"/>
</dbReference>
<evidence type="ECO:0000256" key="2">
    <source>
        <dbReference type="ARBA" id="ARBA00005887"/>
    </source>
</evidence>
<dbReference type="Gene3D" id="1.10.3430.10">
    <property type="entry name" value="Ammonium transporter AmtB like domains"/>
    <property type="match status" value="1"/>
</dbReference>
<dbReference type="GO" id="GO:0008519">
    <property type="term" value="F:ammonium channel activity"/>
    <property type="evidence" value="ECO:0007669"/>
    <property type="project" value="InterPro"/>
</dbReference>
<dbReference type="SUPFAM" id="SSF111352">
    <property type="entry name" value="Ammonium transporter"/>
    <property type="match status" value="1"/>
</dbReference>
<dbReference type="PANTHER" id="PTHR43029">
    <property type="entry name" value="AMMONIUM TRANSPORTER MEP2"/>
    <property type="match status" value="1"/>
</dbReference>
<comment type="subcellular location">
    <subcellularLocation>
        <location evidence="9">Cell membrane</location>
        <topology evidence="9">Multi-pass membrane protein</topology>
    </subcellularLocation>
    <subcellularLocation>
        <location evidence="1">Membrane</location>
        <topology evidence="1">Multi-pass membrane protein</topology>
    </subcellularLocation>
</comment>
<sequence>MNMDTLLLFLCTLLVWLMTPGLALFYGGLVQSKNVLNTSMHSIAAIVVVTFTWVTLGFSLSFGGSNLWIGDLSFIGLKNVGFEANPAFSETVPFALYMLFQLTFCTIAVSILTGSVAERMKFLPFIIFMALWVLLVYSPVAHWVWGGGWIHSIGAIDFAGGTVVHISSGVSGLVLALLLGSRKPDYKKPPHNLVITMIGAILVWFGWFGFNTGSALTFDSIAMAAFVNTILASTAGIAGWVSVEIMVKGKISLIGTLSGMLAGLVVITPAAGFVSYFGAVALGIIGGAICFFAITKLKVLLNYDDALDAFGLHGIGGIIGAIGTGVFQTSAVNPGITDGLLSGGGLMPVLVQIIAVTATILFSAIMTFCIAKVISIFTTLRTDDKEELEGLDNAFHGEKAYEYSNL</sequence>
<keyword evidence="12" id="KW-1185">Reference proteome</keyword>
<evidence type="ECO:0000256" key="8">
    <source>
        <dbReference type="ARBA" id="ARBA00050025"/>
    </source>
</evidence>
<reference evidence="11 12" key="1">
    <citation type="submission" date="2015-04" db="EMBL/GenBank/DDBJ databases">
        <title>Taxonomic description and genome sequence of Salinicoccus sediminis sp. nov., a novel hyper halotolerant bacterium isolated from marine sediment.</title>
        <authorList>
            <person name="Mathan Kumar R."/>
            <person name="Kaur G."/>
            <person name="Kumar N."/>
            <person name="Kumar A."/>
            <person name="Singh N.K."/>
            <person name="Kaur N."/>
            <person name="Mayilraj S."/>
        </authorList>
    </citation>
    <scope>NUCLEOTIDE SEQUENCE [LARGE SCALE GENOMIC DNA]</scope>
    <source>
        <strain evidence="11 12">SV-16</strain>
    </source>
</reference>
<keyword evidence="5 9" id="KW-1133">Transmembrane helix</keyword>
<evidence type="ECO:0000256" key="9">
    <source>
        <dbReference type="RuleBase" id="RU362002"/>
    </source>
</evidence>
<evidence type="ECO:0000256" key="6">
    <source>
        <dbReference type="ARBA" id="ARBA00023136"/>
    </source>
</evidence>
<protein>
    <recommendedName>
        <fullName evidence="8 9">Ammonium transporter</fullName>
    </recommendedName>
</protein>
<feature type="transmembrane region" description="Helical" evidence="9">
    <location>
        <begin position="250"/>
        <end position="267"/>
    </location>
</feature>
<feature type="transmembrane region" description="Helical" evidence="9">
    <location>
        <begin position="6"/>
        <end position="30"/>
    </location>
</feature>
<evidence type="ECO:0000259" key="10">
    <source>
        <dbReference type="Pfam" id="PF00909"/>
    </source>
</evidence>
<dbReference type="Proteomes" id="UP000034287">
    <property type="component" value="Unassembled WGS sequence"/>
</dbReference>
<keyword evidence="6 9" id="KW-0472">Membrane</keyword>
<comment type="caution">
    <text evidence="11">The sequence shown here is derived from an EMBL/GenBank/DDBJ whole genome shotgun (WGS) entry which is preliminary data.</text>
</comment>
<feature type="transmembrane region" description="Helical" evidence="9">
    <location>
        <begin position="273"/>
        <end position="294"/>
    </location>
</feature>
<keyword evidence="7 9" id="KW-0924">Ammonia transport</keyword>
<feature type="transmembrane region" description="Helical" evidence="9">
    <location>
        <begin position="125"/>
        <end position="146"/>
    </location>
</feature>
<evidence type="ECO:0000256" key="5">
    <source>
        <dbReference type="ARBA" id="ARBA00022989"/>
    </source>
</evidence>
<dbReference type="PANTHER" id="PTHR43029:SF10">
    <property type="entry name" value="AMMONIUM TRANSPORTER MEP2"/>
    <property type="match status" value="1"/>
</dbReference>
<dbReference type="InterPro" id="IPR001905">
    <property type="entry name" value="Ammonium_transpt"/>
</dbReference>
<evidence type="ECO:0000313" key="12">
    <source>
        <dbReference type="Proteomes" id="UP000034287"/>
    </source>
</evidence>
<organism evidence="11 12">
    <name type="scientific">Salinicoccus sediminis</name>
    <dbReference type="NCBI Taxonomy" id="1432562"/>
    <lineage>
        <taxon>Bacteria</taxon>
        <taxon>Bacillati</taxon>
        <taxon>Bacillota</taxon>
        <taxon>Bacilli</taxon>
        <taxon>Bacillales</taxon>
        <taxon>Staphylococcaceae</taxon>
        <taxon>Salinicoccus</taxon>
    </lineage>
</organism>
<evidence type="ECO:0000256" key="1">
    <source>
        <dbReference type="ARBA" id="ARBA00004141"/>
    </source>
</evidence>
<dbReference type="InterPro" id="IPR029020">
    <property type="entry name" value="Ammonium/urea_transptr"/>
</dbReference>
<feature type="domain" description="Ammonium transporter AmtB-like" evidence="10">
    <location>
        <begin position="8"/>
        <end position="401"/>
    </location>
</feature>
<dbReference type="InterPro" id="IPR002229">
    <property type="entry name" value="RhesusRHD"/>
</dbReference>
<evidence type="ECO:0000313" key="11">
    <source>
        <dbReference type="EMBL" id="KKK34757.1"/>
    </source>
</evidence>
<feature type="transmembrane region" description="Helical" evidence="9">
    <location>
        <begin position="306"/>
        <end position="329"/>
    </location>
</feature>
<dbReference type="OrthoDB" id="9814202at2"/>
<feature type="transmembrane region" description="Helical" evidence="9">
    <location>
        <begin position="42"/>
        <end position="62"/>
    </location>
</feature>
<comment type="similarity">
    <text evidence="2 9">Belongs to the ammonia transporter channel (TC 1.A.11.2) family.</text>
</comment>
<feature type="transmembrane region" description="Helical" evidence="9">
    <location>
        <begin position="349"/>
        <end position="371"/>
    </location>
</feature>
<evidence type="ECO:0000256" key="4">
    <source>
        <dbReference type="ARBA" id="ARBA00022692"/>
    </source>
</evidence>
<dbReference type="GO" id="GO:0005886">
    <property type="term" value="C:plasma membrane"/>
    <property type="evidence" value="ECO:0007669"/>
    <property type="project" value="UniProtKB-SubCell"/>
</dbReference>
<dbReference type="PATRIC" id="fig|1432562.3.peg.1384"/>
<feature type="transmembrane region" description="Helical" evidence="9">
    <location>
        <begin position="192"/>
        <end position="210"/>
    </location>
</feature>
<dbReference type="Pfam" id="PF00909">
    <property type="entry name" value="Ammonium_transp"/>
    <property type="match status" value="1"/>
</dbReference>
<proteinExistence type="inferred from homology"/>
<feature type="transmembrane region" description="Helical" evidence="9">
    <location>
        <begin position="158"/>
        <end position="180"/>
    </location>
</feature>
<dbReference type="NCBIfam" id="TIGR00836">
    <property type="entry name" value="amt"/>
    <property type="match status" value="1"/>
</dbReference>
<dbReference type="InterPro" id="IPR018047">
    <property type="entry name" value="Ammonium_transpt_CS"/>
</dbReference>
<feature type="transmembrane region" description="Helical" evidence="9">
    <location>
        <begin position="94"/>
        <end position="113"/>
    </location>
</feature>